<sequence>MTGLTRRERLRAELERDARAAARGITAAEGLDGLTVAAVARAVGVTPPALYRYFDGRAGLVQAVYDDVIAEFIETVAAAVRRQDPDDVSAQLQAATRAVLDWAVANKAEFDLLMGAGFPKAASSGEDIPVVIARELGSLYAALFGRLWREGRLTYARDEDIPAGLVPQLRLYRDVFGPEMPLGVALLMITCWRQIYGVLCMAVYGHLSFAFGDHLPLYEDMMDHLLGRVLGVGRSPDVRWA</sequence>
<evidence type="ECO:0000313" key="7">
    <source>
        <dbReference type="Proteomes" id="UP000586042"/>
    </source>
</evidence>
<dbReference type="SUPFAM" id="SSF46689">
    <property type="entry name" value="Homeodomain-like"/>
    <property type="match status" value="1"/>
</dbReference>
<accession>A0A7Y6M5K6</accession>
<protein>
    <submittedName>
        <fullName evidence="6">TetR/AcrR family transcriptional regulator</fullName>
    </submittedName>
</protein>
<dbReference type="InterPro" id="IPR036271">
    <property type="entry name" value="Tet_transcr_reg_TetR-rel_C_sf"/>
</dbReference>
<dbReference type="EMBL" id="JABWGN010000009">
    <property type="protein sequence ID" value="NUW34670.1"/>
    <property type="molecule type" value="Genomic_DNA"/>
</dbReference>
<dbReference type="PANTHER" id="PTHR30055">
    <property type="entry name" value="HTH-TYPE TRANSCRIPTIONAL REGULATOR RUTR"/>
    <property type="match status" value="1"/>
</dbReference>
<organism evidence="6 7">
    <name type="scientific">Nonomuraea montanisoli</name>
    <dbReference type="NCBI Taxonomy" id="2741721"/>
    <lineage>
        <taxon>Bacteria</taxon>
        <taxon>Bacillati</taxon>
        <taxon>Actinomycetota</taxon>
        <taxon>Actinomycetes</taxon>
        <taxon>Streptosporangiales</taxon>
        <taxon>Streptosporangiaceae</taxon>
        <taxon>Nonomuraea</taxon>
    </lineage>
</organism>
<dbReference type="Gene3D" id="1.10.357.10">
    <property type="entry name" value="Tetracycline Repressor, domain 2"/>
    <property type="match status" value="1"/>
</dbReference>
<evidence type="ECO:0000256" key="4">
    <source>
        <dbReference type="PROSITE-ProRule" id="PRU00335"/>
    </source>
</evidence>
<dbReference type="RefSeq" id="WP_175592095.1">
    <property type="nucleotide sequence ID" value="NZ_JABWGN010000009.1"/>
</dbReference>
<dbReference type="InterPro" id="IPR050109">
    <property type="entry name" value="HTH-type_TetR-like_transc_reg"/>
</dbReference>
<dbReference type="InterPro" id="IPR009057">
    <property type="entry name" value="Homeodomain-like_sf"/>
</dbReference>
<evidence type="ECO:0000259" key="5">
    <source>
        <dbReference type="PROSITE" id="PS50977"/>
    </source>
</evidence>
<dbReference type="Proteomes" id="UP000586042">
    <property type="component" value="Unassembled WGS sequence"/>
</dbReference>
<keyword evidence="7" id="KW-1185">Reference proteome</keyword>
<dbReference type="InterPro" id="IPR025996">
    <property type="entry name" value="MT1864/Rv1816-like_C"/>
</dbReference>
<gene>
    <name evidence="6" type="ORF">HTZ77_25020</name>
</gene>
<feature type="domain" description="HTH tetR-type" evidence="5">
    <location>
        <begin position="12"/>
        <end position="72"/>
    </location>
</feature>
<dbReference type="SUPFAM" id="SSF48498">
    <property type="entry name" value="Tetracyclin repressor-like, C-terminal domain"/>
    <property type="match status" value="1"/>
</dbReference>
<dbReference type="Pfam" id="PF13305">
    <property type="entry name" value="TetR_C_33"/>
    <property type="match status" value="1"/>
</dbReference>
<comment type="caution">
    <text evidence="6">The sequence shown here is derived from an EMBL/GenBank/DDBJ whole genome shotgun (WGS) entry which is preliminary data.</text>
</comment>
<proteinExistence type="predicted"/>
<reference evidence="6 7" key="1">
    <citation type="submission" date="2020-06" db="EMBL/GenBank/DDBJ databases">
        <title>Nonomuraea sp. SMC257, a novel actinomycete isolated from soil.</title>
        <authorList>
            <person name="Chanama M."/>
        </authorList>
    </citation>
    <scope>NUCLEOTIDE SEQUENCE [LARGE SCALE GENOMIC DNA]</scope>
    <source>
        <strain evidence="6 7">SMC257</strain>
    </source>
</reference>
<keyword evidence="3" id="KW-0804">Transcription</keyword>
<evidence type="ECO:0000256" key="2">
    <source>
        <dbReference type="ARBA" id="ARBA00023125"/>
    </source>
</evidence>
<dbReference type="InterPro" id="IPR001647">
    <property type="entry name" value="HTH_TetR"/>
</dbReference>
<evidence type="ECO:0000256" key="3">
    <source>
        <dbReference type="ARBA" id="ARBA00023163"/>
    </source>
</evidence>
<evidence type="ECO:0000313" key="6">
    <source>
        <dbReference type="EMBL" id="NUW34670.1"/>
    </source>
</evidence>
<dbReference type="GO" id="GO:0000976">
    <property type="term" value="F:transcription cis-regulatory region binding"/>
    <property type="evidence" value="ECO:0007669"/>
    <property type="project" value="TreeGrafter"/>
</dbReference>
<feature type="DNA-binding region" description="H-T-H motif" evidence="4">
    <location>
        <begin position="35"/>
        <end position="54"/>
    </location>
</feature>
<keyword evidence="1" id="KW-0805">Transcription regulation</keyword>
<dbReference type="PROSITE" id="PS50977">
    <property type="entry name" value="HTH_TETR_2"/>
    <property type="match status" value="1"/>
</dbReference>
<keyword evidence="2 4" id="KW-0238">DNA-binding</keyword>
<dbReference type="GO" id="GO:0003700">
    <property type="term" value="F:DNA-binding transcription factor activity"/>
    <property type="evidence" value="ECO:0007669"/>
    <property type="project" value="TreeGrafter"/>
</dbReference>
<name>A0A7Y6M5K6_9ACTN</name>
<evidence type="ECO:0000256" key="1">
    <source>
        <dbReference type="ARBA" id="ARBA00023015"/>
    </source>
</evidence>
<dbReference type="AlphaFoldDB" id="A0A7Y6M5K6"/>
<dbReference type="Pfam" id="PF00440">
    <property type="entry name" value="TetR_N"/>
    <property type="match status" value="1"/>
</dbReference>
<dbReference type="PANTHER" id="PTHR30055:SF234">
    <property type="entry name" value="HTH-TYPE TRANSCRIPTIONAL REGULATOR BETI"/>
    <property type="match status" value="1"/>
</dbReference>